<feature type="binding site" evidence="5">
    <location>
        <position position="247"/>
    </location>
    <ligand>
        <name>(2E)-4-hydroxy-3-methylbut-2-enyl diphosphate</name>
        <dbReference type="ChEBI" id="CHEBI:128753"/>
    </ligand>
</feature>
<dbReference type="AlphaFoldDB" id="A0A7C5VVJ4"/>
<evidence type="ECO:0000256" key="5">
    <source>
        <dbReference type="HAMAP-Rule" id="MF_00191"/>
    </source>
</evidence>
<feature type="binding site" evidence="5">
    <location>
        <position position="290"/>
    </location>
    <ligand>
        <name>isopentenyl diphosphate</name>
        <dbReference type="ChEBI" id="CHEBI:128769"/>
    </ligand>
</feature>
<evidence type="ECO:0000256" key="2">
    <source>
        <dbReference type="ARBA" id="ARBA00022723"/>
    </source>
</evidence>
<comment type="function">
    <text evidence="5">Catalyzes the conversion of 1-hydroxy-2-methyl-2-(E)-butenyl 4-diphosphate (HMBPP) into a mixture of isopentenyl diphosphate (IPP) and dimethylallyl diphosphate (DMAPP). Acts in the terminal step of the DOXP/MEP pathway for isoprenoid precursor biosynthesis.</text>
</comment>
<keyword evidence="1 5" id="KW-0004">4Fe-4S</keyword>
<dbReference type="Gene3D" id="3.40.50.11270">
    <property type="match status" value="1"/>
</dbReference>
<dbReference type="UniPathway" id="UPA00056">
    <property type="reaction ID" value="UER00097"/>
</dbReference>
<comment type="similarity">
    <text evidence="5">Belongs to the IspH family.</text>
</comment>
<feature type="binding site" evidence="5">
    <location>
        <position position="53"/>
    </location>
    <ligand>
        <name>(2E)-4-hydroxy-3-methylbut-2-enyl diphosphate</name>
        <dbReference type="ChEBI" id="CHEBI:128753"/>
    </ligand>
</feature>
<dbReference type="GO" id="GO:0019288">
    <property type="term" value="P:isopentenyl diphosphate biosynthetic process, methylerythritol 4-phosphate pathway"/>
    <property type="evidence" value="ECO:0007669"/>
    <property type="project" value="UniProtKB-UniRule"/>
</dbReference>
<feature type="binding site" evidence="5">
    <location>
        <position position="290"/>
    </location>
    <ligand>
        <name>(2E)-4-hydroxy-3-methylbut-2-enyl diphosphate</name>
        <dbReference type="ChEBI" id="CHEBI:128753"/>
    </ligand>
</feature>
<feature type="active site" description="Proton donor" evidence="5">
    <location>
        <position position="140"/>
    </location>
</feature>
<dbReference type="NCBIfam" id="TIGR00216">
    <property type="entry name" value="ispH_lytB"/>
    <property type="match status" value="1"/>
</dbReference>
<feature type="binding site" evidence="5">
    <location>
        <position position="110"/>
    </location>
    <ligand>
        <name>[4Fe-4S] cluster</name>
        <dbReference type="ChEBI" id="CHEBI:49883"/>
    </ligand>
</feature>
<accession>A0A7C5VVJ4</accession>
<feature type="binding site" evidence="5">
    <location>
        <position position="248"/>
    </location>
    <ligand>
        <name>dimethylallyl diphosphate</name>
        <dbReference type="ChEBI" id="CHEBI:57623"/>
    </ligand>
</feature>
<feature type="binding site" evidence="5">
    <location>
        <position position="53"/>
    </location>
    <ligand>
        <name>isopentenyl diphosphate</name>
        <dbReference type="ChEBI" id="CHEBI:128769"/>
    </ligand>
</feature>
<proteinExistence type="inferred from homology"/>
<protein>
    <recommendedName>
        <fullName evidence="5">4-hydroxy-3-methylbut-2-enyl diphosphate reductase</fullName>
        <shortName evidence="5">HMBPP reductase</shortName>
        <ecNumber evidence="5">1.17.7.4</ecNumber>
    </recommendedName>
</protein>
<gene>
    <name evidence="5 6" type="primary">ispH</name>
    <name evidence="6" type="ORF">ENM21_06655</name>
</gene>
<feature type="binding site" evidence="5">
    <location>
        <position position="248"/>
    </location>
    <ligand>
        <name>(2E)-4-hydroxy-3-methylbut-2-enyl diphosphate</name>
        <dbReference type="ChEBI" id="CHEBI:128753"/>
    </ligand>
</feature>
<dbReference type="CDD" id="cd13944">
    <property type="entry name" value="lytB_ispH"/>
    <property type="match status" value="1"/>
</dbReference>
<dbReference type="PANTHER" id="PTHR30426:SF0">
    <property type="entry name" value="4-HYDROXY-3-METHYLBUT-2-ENYL DIPHOSPHATE REDUCTASE"/>
    <property type="match status" value="1"/>
</dbReference>
<feature type="binding site" evidence="5">
    <location>
        <position position="246"/>
    </location>
    <ligand>
        <name>isopentenyl diphosphate</name>
        <dbReference type="ChEBI" id="CHEBI:128769"/>
    </ligand>
</feature>
<feature type="binding site" evidence="5">
    <location>
        <position position="290"/>
    </location>
    <ligand>
        <name>dimethylallyl diphosphate</name>
        <dbReference type="ChEBI" id="CHEBI:57623"/>
    </ligand>
</feature>
<feature type="binding site" evidence="5">
    <location>
        <position position="218"/>
    </location>
    <ligand>
        <name>[4Fe-4S] cluster</name>
        <dbReference type="ChEBI" id="CHEBI:49883"/>
    </ligand>
</feature>
<feature type="binding site" evidence="5">
    <location>
        <position position="247"/>
    </location>
    <ligand>
        <name>dimethylallyl diphosphate</name>
        <dbReference type="ChEBI" id="CHEBI:57623"/>
    </ligand>
</feature>
<organism evidence="6">
    <name type="scientific">Thermomicrobium roseum</name>
    <dbReference type="NCBI Taxonomy" id="500"/>
    <lineage>
        <taxon>Bacteria</taxon>
        <taxon>Pseudomonadati</taxon>
        <taxon>Thermomicrobiota</taxon>
        <taxon>Thermomicrobia</taxon>
        <taxon>Thermomicrobiales</taxon>
        <taxon>Thermomicrobiaceae</taxon>
        <taxon>Thermomicrobium</taxon>
    </lineage>
</organism>
<feature type="binding site" evidence="5">
    <location>
        <position position="88"/>
    </location>
    <ligand>
        <name>dimethylallyl diphosphate</name>
        <dbReference type="ChEBI" id="CHEBI:57623"/>
    </ligand>
</feature>
<feature type="binding site" evidence="5">
    <location>
        <position position="138"/>
    </location>
    <ligand>
        <name>isopentenyl diphosphate</name>
        <dbReference type="ChEBI" id="CHEBI:128769"/>
    </ligand>
</feature>
<feature type="binding site" evidence="5">
    <location>
        <position position="53"/>
    </location>
    <ligand>
        <name>dimethylallyl diphosphate</name>
        <dbReference type="ChEBI" id="CHEBI:57623"/>
    </ligand>
</feature>
<evidence type="ECO:0000313" key="6">
    <source>
        <dbReference type="EMBL" id="HHM96873.1"/>
    </source>
</evidence>
<dbReference type="PANTHER" id="PTHR30426">
    <property type="entry name" value="4-HYDROXY-3-METHYLBUT-2-ENYL DIPHOSPHATE REDUCTASE"/>
    <property type="match status" value="1"/>
</dbReference>
<dbReference type="GO" id="GO:0051539">
    <property type="term" value="F:4 iron, 4 sulfur cluster binding"/>
    <property type="evidence" value="ECO:0007669"/>
    <property type="project" value="UniProtKB-UniRule"/>
</dbReference>
<keyword evidence="2 5" id="KW-0479">Metal-binding</keyword>
<keyword evidence="4 5" id="KW-0411">Iron-sulfur</keyword>
<comment type="caution">
    <text evidence="6">The sequence shown here is derived from an EMBL/GenBank/DDBJ whole genome shotgun (WGS) entry which is preliminary data.</text>
</comment>
<dbReference type="GO" id="GO:0016114">
    <property type="term" value="P:terpenoid biosynthetic process"/>
    <property type="evidence" value="ECO:0007669"/>
    <property type="project" value="UniProtKB-UniRule"/>
</dbReference>
<keyword evidence="3 5" id="KW-0408">Iron</keyword>
<feature type="binding site" evidence="5">
    <location>
        <position position="88"/>
    </location>
    <ligand>
        <name>(2E)-4-hydroxy-3-methylbut-2-enyl diphosphate</name>
        <dbReference type="ChEBI" id="CHEBI:128753"/>
    </ligand>
</feature>
<feature type="binding site" evidence="5">
    <location>
        <position position="88"/>
    </location>
    <ligand>
        <name>isopentenyl diphosphate</name>
        <dbReference type="ChEBI" id="CHEBI:128769"/>
    </ligand>
</feature>
<keyword evidence="5" id="KW-0414">Isoprene biosynthesis</keyword>
<feature type="binding site" evidence="5">
    <location>
        <position position="26"/>
    </location>
    <ligand>
        <name>[4Fe-4S] cluster</name>
        <dbReference type="ChEBI" id="CHEBI:49883"/>
    </ligand>
</feature>
<dbReference type="InterPro" id="IPR003451">
    <property type="entry name" value="LytB/IspH"/>
</dbReference>
<feature type="binding site" evidence="5">
    <location>
        <position position="138"/>
    </location>
    <ligand>
        <name>dimethylallyl diphosphate</name>
        <dbReference type="ChEBI" id="CHEBI:57623"/>
    </ligand>
</feature>
<sequence length="327" mass="35770">MTAPRQTEPIGSSEREVIVADVLGFCWGVRRALELVRIAARERPVAALGDIIHNPVAVEQLHADGVIPVVDAVSAKAQGFTRVAITAHGAPPQRYEECADLGLEVVDTTCPLVTKVQRLARRLAQQGYFIVVYGDRSHPEVRGVLGWAATSRAVAVCDVSELPWTGPRGSETNAPPPRKVALISQTTKRTDEFVRFAQSLLSWVLPHGGELRIVNTICQPTWERQEALARLAQRVDLVLVVGGRKSSNSARLVELCRDYGIPSHLIERPDDVDPRLVEGIQRIGVTAGASTPDEVILAVIQRLCALGYPAPKQLWQTDDPEVIDFIE</sequence>
<feature type="binding site" evidence="5">
    <location>
        <position position="248"/>
    </location>
    <ligand>
        <name>isopentenyl diphosphate</name>
        <dbReference type="ChEBI" id="CHEBI:128769"/>
    </ligand>
</feature>
<dbReference type="GO" id="GO:0046872">
    <property type="term" value="F:metal ion binding"/>
    <property type="evidence" value="ECO:0007669"/>
    <property type="project" value="UniProtKB-KW"/>
</dbReference>
<evidence type="ECO:0000256" key="1">
    <source>
        <dbReference type="ARBA" id="ARBA00022485"/>
    </source>
</evidence>
<dbReference type="HAMAP" id="MF_00191">
    <property type="entry name" value="IspH"/>
    <property type="match status" value="1"/>
</dbReference>
<comment type="catalytic activity">
    <reaction evidence="5">
        <text>dimethylallyl diphosphate + 2 oxidized [2Fe-2S]-[ferredoxin] + H2O = (2E)-4-hydroxy-3-methylbut-2-enyl diphosphate + 2 reduced [2Fe-2S]-[ferredoxin] + 2 H(+)</text>
        <dbReference type="Rhea" id="RHEA:24825"/>
        <dbReference type="Rhea" id="RHEA-COMP:10000"/>
        <dbReference type="Rhea" id="RHEA-COMP:10001"/>
        <dbReference type="ChEBI" id="CHEBI:15377"/>
        <dbReference type="ChEBI" id="CHEBI:15378"/>
        <dbReference type="ChEBI" id="CHEBI:33737"/>
        <dbReference type="ChEBI" id="CHEBI:33738"/>
        <dbReference type="ChEBI" id="CHEBI:57623"/>
        <dbReference type="ChEBI" id="CHEBI:128753"/>
        <dbReference type="EC" id="1.17.7.4"/>
    </reaction>
</comment>
<feature type="binding site" evidence="5">
    <location>
        <position position="247"/>
    </location>
    <ligand>
        <name>isopentenyl diphosphate</name>
        <dbReference type="ChEBI" id="CHEBI:128769"/>
    </ligand>
</feature>
<comment type="pathway">
    <text evidence="5">Isoprenoid biosynthesis; isopentenyl diphosphate biosynthesis via DXP pathway; isopentenyl diphosphate from 1-deoxy-D-xylulose 5-phosphate: step 6/6.</text>
</comment>
<dbReference type="EC" id="1.17.7.4" evidence="5"/>
<feature type="binding site" evidence="5">
    <location>
        <position position="246"/>
    </location>
    <ligand>
        <name>(2E)-4-hydroxy-3-methylbut-2-enyl diphosphate</name>
        <dbReference type="ChEBI" id="CHEBI:128753"/>
    </ligand>
</feature>
<dbReference type="GO" id="GO:0050992">
    <property type="term" value="P:dimethylallyl diphosphate biosynthetic process"/>
    <property type="evidence" value="ECO:0007669"/>
    <property type="project" value="UniProtKB-UniRule"/>
</dbReference>
<dbReference type="Pfam" id="PF02401">
    <property type="entry name" value="LYTB"/>
    <property type="match status" value="1"/>
</dbReference>
<evidence type="ECO:0000256" key="3">
    <source>
        <dbReference type="ARBA" id="ARBA00023004"/>
    </source>
</evidence>
<comment type="pathway">
    <text evidence="5">Isoprenoid biosynthesis; dimethylallyl diphosphate biosynthesis; dimethylallyl diphosphate from (2E)-4-hydroxy-3-methylbutenyl diphosphate: step 1/1.</text>
</comment>
<evidence type="ECO:0000256" key="4">
    <source>
        <dbReference type="ARBA" id="ARBA00023014"/>
    </source>
</evidence>
<name>A0A7C5VVJ4_THERO</name>
<reference evidence="6" key="1">
    <citation type="journal article" date="2020" name="mSystems">
        <title>Genome- and Community-Level Interaction Insights into Carbon Utilization and Element Cycling Functions of Hydrothermarchaeota in Hydrothermal Sediment.</title>
        <authorList>
            <person name="Zhou Z."/>
            <person name="Liu Y."/>
            <person name="Xu W."/>
            <person name="Pan J."/>
            <person name="Luo Z.H."/>
            <person name="Li M."/>
        </authorList>
    </citation>
    <scope>NUCLEOTIDE SEQUENCE [LARGE SCALE GENOMIC DNA]</scope>
    <source>
        <strain evidence="6">SpSt-1065</strain>
    </source>
</reference>
<dbReference type="EMBL" id="DRWX01000306">
    <property type="protein sequence ID" value="HHM96873.1"/>
    <property type="molecule type" value="Genomic_DNA"/>
</dbReference>
<feature type="binding site" evidence="5">
    <location>
        <position position="138"/>
    </location>
    <ligand>
        <name>(2E)-4-hydroxy-3-methylbut-2-enyl diphosphate</name>
        <dbReference type="ChEBI" id="CHEBI:128753"/>
    </ligand>
</feature>
<dbReference type="GO" id="GO:0051745">
    <property type="term" value="F:4-hydroxy-3-methylbut-2-enyl diphosphate reductase activity"/>
    <property type="evidence" value="ECO:0007669"/>
    <property type="project" value="UniProtKB-UniRule"/>
</dbReference>
<comment type="cofactor">
    <cofactor evidence="5">
        <name>[4Fe-4S] cluster</name>
        <dbReference type="ChEBI" id="CHEBI:49883"/>
    </cofactor>
    <text evidence="5">Binds 1 [4Fe-4S] cluster per subunit.</text>
</comment>
<feature type="binding site" evidence="5">
    <location>
        <position position="186"/>
    </location>
    <ligand>
        <name>(2E)-4-hydroxy-3-methylbut-2-enyl diphosphate</name>
        <dbReference type="ChEBI" id="CHEBI:128753"/>
    </ligand>
</feature>
<dbReference type="UniPathway" id="UPA00059">
    <property type="reaction ID" value="UER00105"/>
</dbReference>
<dbReference type="Gene3D" id="3.40.1010.20">
    <property type="entry name" value="4-hydroxy-3-methylbut-2-enyl diphosphate reductase, catalytic domain"/>
    <property type="match status" value="2"/>
</dbReference>
<keyword evidence="5 6" id="KW-0560">Oxidoreductase</keyword>
<comment type="catalytic activity">
    <reaction evidence="5">
        <text>isopentenyl diphosphate + 2 oxidized [2Fe-2S]-[ferredoxin] + H2O = (2E)-4-hydroxy-3-methylbut-2-enyl diphosphate + 2 reduced [2Fe-2S]-[ferredoxin] + 2 H(+)</text>
        <dbReference type="Rhea" id="RHEA:24488"/>
        <dbReference type="Rhea" id="RHEA-COMP:10000"/>
        <dbReference type="Rhea" id="RHEA-COMP:10001"/>
        <dbReference type="ChEBI" id="CHEBI:15377"/>
        <dbReference type="ChEBI" id="CHEBI:15378"/>
        <dbReference type="ChEBI" id="CHEBI:33737"/>
        <dbReference type="ChEBI" id="CHEBI:33738"/>
        <dbReference type="ChEBI" id="CHEBI:128753"/>
        <dbReference type="ChEBI" id="CHEBI:128769"/>
        <dbReference type="EC" id="1.17.7.4"/>
    </reaction>
</comment>
<feature type="binding site" evidence="5">
    <location>
        <position position="246"/>
    </location>
    <ligand>
        <name>dimethylallyl diphosphate</name>
        <dbReference type="ChEBI" id="CHEBI:57623"/>
    </ligand>
</feature>